<dbReference type="OrthoDB" id="3996538at2759"/>
<dbReference type="EMBL" id="PUHW01000104">
    <property type="protein sequence ID" value="KAG0689055.1"/>
    <property type="molecule type" value="Genomic_DNA"/>
</dbReference>
<evidence type="ECO:0000313" key="2">
    <source>
        <dbReference type="Proteomes" id="UP000697127"/>
    </source>
</evidence>
<evidence type="ECO:0000313" key="1">
    <source>
        <dbReference type="EMBL" id="KAG0689055.1"/>
    </source>
</evidence>
<organism evidence="1 2">
    <name type="scientific">Pichia californica</name>
    <dbReference type="NCBI Taxonomy" id="460514"/>
    <lineage>
        <taxon>Eukaryota</taxon>
        <taxon>Fungi</taxon>
        <taxon>Dikarya</taxon>
        <taxon>Ascomycota</taxon>
        <taxon>Saccharomycotina</taxon>
        <taxon>Pichiomycetes</taxon>
        <taxon>Pichiales</taxon>
        <taxon>Pichiaceae</taxon>
        <taxon>Pichia</taxon>
    </lineage>
</organism>
<name>A0A9P6WKY7_9ASCO</name>
<proteinExistence type="predicted"/>
<protein>
    <submittedName>
        <fullName evidence="1">Uncharacterized protein</fullName>
    </submittedName>
</protein>
<gene>
    <name evidence="1" type="ORF">C6P40_000194</name>
</gene>
<keyword evidence="2" id="KW-1185">Reference proteome</keyword>
<comment type="caution">
    <text evidence="1">The sequence shown here is derived from an EMBL/GenBank/DDBJ whole genome shotgun (WGS) entry which is preliminary data.</text>
</comment>
<dbReference type="AlphaFoldDB" id="A0A9P6WKY7"/>
<sequence>MTDLDSKDIIETYLDRDLTQVLGETGIQSIILSETRNELTATEVEIIAALIERKHDETSMERVRKNISLLEFRNVIESTSNIELGNDNDDDEDDEDSEIQKFISRLEKLQTMIKKDIELLNKKRELEISKLENNIKLLNFDDTSPNIDSEFQSLTEDINTYNLSMINKS</sequence>
<reference evidence="1" key="1">
    <citation type="submission" date="2020-11" db="EMBL/GenBank/DDBJ databases">
        <title>Kefir isolates.</title>
        <authorList>
            <person name="Marcisauskas S."/>
            <person name="Kim Y."/>
            <person name="Blasche S."/>
        </authorList>
    </citation>
    <scope>NUCLEOTIDE SEQUENCE</scope>
    <source>
        <strain evidence="1">Olga-1</strain>
    </source>
</reference>
<dbReference type="Proteomes" id="UP000697127">
    <property type="component" value="Unassembled WGS sequence"/>
</dbReference>
<accession>A0A9P6WKY7</accession>